<dbReference type="InterPro" id="IPR001810">
    <property type="entry name" value="F-box_dom"/>
</dbReference>
<dbReference type="Pfam" id="PF00646">
    <property type="entry name" value="F-box"/>
    <property type="match status" value="1"/>
</dbReference>
<dbReference type="OrthoDB" id="586691at2759"/>
<organism evidence="3 4">
    <name type="scientific">Arabis nemorensis</name>
    <dbReference type="NCBI Taxonomy" id="586526"/>
    <lineage>
        <taxon>Eukaryota</taxon>
        <taxon>Viridiplantae</taxon>
        <taxon>Streptophyta</taxon>
        <taxon>Embryophyta</taxon>
        <taxon>Tracheophyta</taxon>
        <taxon>Spermatophyta</taxon>
        <taxon>Magnoliopsida</taxon>
        <taxon>eudicotyledons</taxon>
        <taxon>Gunneridae</taxon>
        <taxon>Pentapetalae</taxon>
        <taxon>rosids</taxon>
        <taxon>malvids</taxon>
        <taxon>Brassicales</taxon>
        <taxon>Brassicaceae</taxon>
        <taxon>Arabideae</taxon>
        <taxon>Arabis</taxon>
    </lineage>
</organism>
<dbReference type="PANTHER" id="PTHR31639:SF256">
    <property type="entry name" value="OS07G0242900 PROTEIN"/>
    <property type="match status" value="1"/>
</dbReference>
<evidence type="ECO:0000259" key="1">
    <source>
        <dbReference type="Pfam" id="PF00646"/>
    </source>
</evidence>
<keyword evidence="4" id="KW-1185">Reference proteome</keyword>
<dbReference type="InterPro" id="IPR032675">
    <property type="entry name" value="LRR_dom_sf"/>
</dbReference>
<dbReference type="AlphaFoldDB" id="A0A565AML9"/>
<dbReference type="SUPFAM" id="SSF81383">
    <property type="entry name" value="F-box domain"/>
    <property type="match status" value="1"/>
</dbReference>
<dbReference type="EMBL" id="CABITT030000001">
    <property type="protein sequence ID" value="VVA90269.1"/>
    <property type="molecule type" value="Genomic_DNA"/>
</dbReference>
<dbReference type="Proteomes" id="UP000489600">
    <property type="component" value="Unassembled WGS sequence"/>
</dbReference>
<sequence length="476" mass="54114">MSLPPVLFTSSLIPATDASPSSKARGKQIRVEKIDQISKFHDDVLLKILSNLCTEDAIKTSVLSQRWKNVWKRVPCLIFDMKKAPFFRKRAQHELTAEVITKVIQDHNGYLECCKIQHFLDQCEDGTLETWIQSLTQVKHTKRLALINIHRGNRMRGTPSVLQLSPNIFSHPSLICLFLFGYYLESAHAFNNCHNLTTLKLDKICVEVGVFNTVISSCPSLKVLLLDITWYSQKGSLRIHHKNLKLLGLTCTHIDGVDVSTPLLDILAIQCNSVTKSNFLLGAPRLLGFKKSYSLLVESARPHIYYNVSSDAQEIKNVLHELVVSGNTSFRTFEFKTLAVNVDLMNPQEVYMLKEVCDVWSTKMQNLEIFFKHNNIQKEKGESSVGRSQEKKSKERNFFIISAGFGVRTVWMYNLSDFNKEEFALASLLVTQRTVTCKLMIETSSIPANKKLKIEAEVAKLMELPKGNKELIIKCF</sequence>
<dbReference type="CDD" id="cd22160">
    <property type="entry name" value="F-box_AtFBL13-like"/>
    <property type="match status" value="1"/>
</dbReference>
<dbReference type="InterPro" id="IPR055411">
    <property type="entry name" value="LRR_FXL15/At3g58940/PEG3-like"/>
</dbReference>
<reference evidence="3" key="1">
    <citation type="submission" date="2019-07" db="EMBL/GenBank/DDBJ databases">
        <authorList>
            <person name="Dittberner H."/>
        </authorList>
    </citation>
    <scope>NUCLEOTIDE SEQUENCE [LARGE SCALE GENOMIC DNA]</scope>
</reference>
<evidence type="ECO:0000313" key="4">
    <source>
        <dbReference type="Proteomes" id="UP000489600"/>
    </source>
</evidence>
<comment type="caution">
    <text evidence="3">The sequence shown here is derived from an EMBL/GenBank/DDBJ whole genome shotgun (WGS) entry which is preliminary data.</text>
</comment>
<dbReference type="Gene3D" id="3.80.10.10">
    <property type="entry name" value="Ribonuclease Inhibitor"/>
    <property type="match status" value="1"/>
</dbReference>
<dbReference type="SUPFAM" id="SSF52058">
    <property type="entry name" value="L domain-like"/>
    <property type="match status" value="1"/>
</dbReference>
<accession>A0A565AML9</accession>
<dbReference type="Pfam" id="PF24758">
    <property type="entry name" value="LRR_At5g56370"/>
    <property type="match status" value="1"/>
</dbReference>
<evidence type="ECO:0000259" key="2">
    <source>
        <dbReference type="Pfam" id="PF24758"/>
    </source>
</evidence>
<feature type="domain" description="F-box/LRR-repeat protein 15/At3g58940/PEG3-like LRR" evidence="2">
    <location>
        <begin position="128"/>
        <end position="270"/>
    </location>
</feature>
<name>A0A565AML9_9BRAS</name>
<gene>
    <name evidence="3" type="ORF">ANE_LOCUS714</name>
</gene>
<protein>
    <submittedName>
        <fullName evidence="3">Uncharacterized protein</fullName>
    </submittedName>
</protein>
<dbReference type="InterPro" id="IPR053781">
    <property type="entry name" value="F-box_AtFBL13-like"/>
</dbReference>
<feature type="domain" description="F-box" evidence="1">
    <location>
        <begin position="37"/>
        <end position="77"/>
    </location>
</feature>
<evidence type="ECO:0000313" key="3">
    <source>
        <dbReference type="EMBL" id="VVA90269.1"/>
    </source>
</evidence>
<dbReference type="PANTHER" id="PTHR31639">
    <property type="entry name" value="F-BOX PROTEIN-LIKE"/>
    <property type="match status" value="1"/>
</dbReference>
<dbReference type="InterPro" id="IPR036047">
    <property type="entry name" value="F-box-like_dom_sf"/>
</dbReference>
<proteinExistence type="predicted"/>